<name>A0A3E0HTN2_9PSEU</name>
<gene>
    <name evidence="3" type="ORF">BCF44_10442</name>
</gene>
<keyword evidence="4" id="KW-1185">Reference proteome</keyword>
<dbReference type="RefSeq" id="WP_170217512.1">
    <property type="nucleotide sequence ID" value="NZ_CP144375.1"/>
</dbReference>
<feature type="signal peptide" evidence="2">
    <location>
        <begin position="1"/>
        <end position="19"/>
    </location>
</feature>
<evidence type="ECO:0000313" key="4">
    <source>
        <dbReference type="Proteomes" id="UP000256269"/>
    </source>
</evidence>
<organism evidence="3 4">
    <name type="scientific">Kutzneria buriramensis</name>
    <dbReference type="NCBI Taxonomy" id="1045776"/>
    <lineage>
        <taxon>Bacteria</taxon>
        <taxon>Bacillati</taxon>
        <taxon>Actinomycetota</taxon>
        <taxon>Actinomycetes</taxon>
        <taxon>Pseudonocardiales</taxon>
        <taxon>Pseudonocardiaceae</taxon>
        <taxon>Kutzneria</taxon>
    </lineage>
</organism>
<dbReference type="Proteomes" id="UP000256269">
    <property type="component" value="Unassembled WGS sequence"/>
</dbReference>
<sequence>MIFAALAMLALAATALPMAIIALSRSAQKTSDGDGVTAVATVGDDRSEL</sequence>
<dbReference type="AlphaFoldDB" id="A0A3E0HTN2"/>
<comment type="caution">
    <text evidence="3">The sequence shown here is derived from an EMBL/GenBank/DDBJ whole genome shotgun (WGS) entry which is preliminary data.</text>
</comment>
<reference evidence="3 4" key="1">
    <citation type="submission" date="2018-08" db="EMBL/GenBank/DDBJ databases">
        <title>Genomic Encyclopedia of Archaeal and Bacterial Type Strains, Phase II (KMG-II): from individual species to whole genera.</title>
        <authorList>
            <person name="Goeker M."/>
        </authorList>
    </citation>
    <scope>NUCLEOTIDE SEQUENCE [LARGE SCALE GENOMIC DNA]</scope>
    <source>
        <strain evidence="3 4">DSM 45791</strain>
    </source>
</reference>
<evidence type="ECO:0000256" key="2">
    <source>
        <dbReference type="SAM" id="SignalP"/>
    </source>
</evidence>
<feature type="region of interest" description="Disordered" evidence="1">
    <location>
        <begin position="26"/>
        <end position="49"/>
    </location>
</feature>
<feature type="chain" id="PRO_5039297580" evidence="2">
    <location>
        <begin position="20"/>
        <end position="49"/>
    </location>
</feature>
<keyword evidence="2" id="KW-0732">Signal</keyword>
<dbReference type="EMBL" id="QUNO01000004">
    <property type="protein sequence ID" value="REH49779.1"/>
    <property type="molecule type" value="Genomic_DNA"/>
</dbReference>
<proteinExistence type="predicted"/>
<evidence type="ECO:0000313" key="3">
    <source>
        <dbReference type="EMBL" id="REH49779.1"/>
    </source>
</evidence>
<accession>A0A3E0HTN2</accession>
<evidence type="ECO:0000256" key="1">
    <source>
        <dbReference type="SAM" id="MobiDB-lite"/>
    </source>
</evidence>
<protein>
    <submittedName>
        <fullName evidence="3">Uncharacterized protein</fullName>
    </submittedName>
</protein>